<dbReference type="EMBL" id="QFQB01000041">
    <property type="protein sequence ID" value="PZQ45698.1"/>
    <property type="molecule type" value="Genomic_DNA"/>
</dbReference>
<dbReference type="AlphaFoldDB" id="A0A2W5MZA3"/>
<feature type="domain" description="AB hydrolase-1" evidence="2">
    <location>
        <begin position="26"/>
        <end position="96"/>
    </location>
</feature>
<proteinExistence type="predicted"/>
<dbReference type="SUPFAM" id="SSF53474">
    <property type="entry name" value="alpha/beta-Hydrolases"/>
    <property type="match status" value="1"/>
</dbReference>
<dbReference type="InterPro" id="IPR029058">
    <property type="entry name" value="AB_hydrolase_fold"/>
</dbReference>
<dbReference type="InterPro" id="IPR000073">
    <property type="entry name" value="AB_hydrolase_1"/>
</dbReference>
<evidence type="ECO:0000313" key="3">
    <source>
        <dbReference type="EMBL" id="PZQ45698.1"/>
    </source>
</evidence>
<dbReference type="GO" id="GO:0005737">
    <property type="term" value="C:cytoplasm"/>
    <property type="evidence" value="ECO:0007669"/>
    <property type="project" value="InterPro"/>
</dbReference>
<organism evidence="3 4">
    <name type="scientific">Micavibrio aeruginosavorus</name>
    <dbReference type="NCBI Taxonomy" id="349221"/>
    <lineage>
        <taxon>Bacteria</taxon>
        <taxon>Pseudomonadati</taxon>
        <taxon>Bdellovibrionota</taxon>
        <taxon>Bdellovibrionia</taxon>
        <taxon>Bdellovibrionales</taxon>
        <taxon>Pseudobdellovibrionaceae</taxon>
        <taxon>Micavibrio</taxon>
    </lineage>
</organism>
<evidence type="ECO:0000256" key="1">
    <source>
        <dbReference type="ARBA" id="ARBA00021843"/>
    </source>
</evidence>
<dbReference type="Proteomes" id="UP000249417">
    <property type="component" value="Unassembled WGS sequence"/>
</dbReference>
<sequence length="116" mass="13207">ESACSSLIPNYQTITTDEQKAEALAIARLECHYFRNEKLSSEKSLLRQVDRFRAIPSIIIHGRYDIICPLSTAYRLHQLWPEADYVVVPDGGHSSMDPAIRSRLIEATENAKTLYK</sequence>
<keyword evidence="3" id="KW-0031">Aminopeptidase</keyword>
<accession>A0A2W5MZA3</accession>
<dbReference type="Gene3D" id="3.40.50.1820">
    <property type="entry name" value="alpha/beta hydrolase"/>
    <property type="match status" value="1"/>
</dbReference>
<dbReference type="Pfam" id="PF00561">
    <property type="entry name" value="Abhydrolase_1"/>
    <property type="match status" value="1"/>
</dbReference>
<keyword evidence="3" id="KW-0645">Protease</keyword>
<dbReference type="InterPro" id="IPR005944">
    <property type="entry name" value="Pro_iminopeptidase"/>
</dbReference>
<comment type="caution">
    <text evidence="3">The sequence shown here is derived from an EMBL/GenBank/DDBJ whole genome shotgun (WGS) entry which is preliminary data.</text>
</comment>
<keyword evidence="3" id="KW-0378">Hydrolase</keyword>
<dbReference type="GO" id="GO:0006508">
    <property type="term" value="P:proteolysis"/>
    <property type="evidence" value="ECO:0007669"/>
    <property type="project" value="InterPro"/>
</dbReference>
<dbReference type="GO" id="GO:0004177">
    <property type="term" value="F:aminopeptidase activity"/>
    <property type="evidence" value="ECO:0007669"/>
    <property type="project" value="UniProtKB-KW"/>
</dbReference>
<evidence type="ECO:0000313" key="4">
    <source>
        <dbReference type="Proteomes" id="UP000249417"/>
    </source>
</evidence>
<evidence type="ECO:0000259" key="2">
    <source>
        <dbReference type="Pfam" id="PF00561"/>
    </source>
</evidence>
<name>A0A2W5MZA3_9BACT</name>
<dbReference type="PANTHER" id="PTHR43722:SF1">
    <property type="entry name" value="PROLINE IMINOPEPTIDASE"/>
    <property type="match status" value="1"/>
</dbReference>
<reference evidence="3 4" key="1">
    <citation type="submission" date="2017-08" db="EMBL/GenBank/DDBJ databases">
        <title>Infants hospitalized years apart are colonized by the same room-sourced microbial strains.</title>
        <authorList>
            <person name="Brooks B."/>
            <person name="Olm M.R."/>
            <person name="Firek B.A."/>
            <person name="Baker R."/>
            <person name="Thomas B.C."/>
            <person name="Morowitz M.J."/>
            <person name="Banfield J.F."/>
        </authorList>
    </citation>
    <scope>NUCLEOTIDE SEQUENCE [LARGE SCALE GENOMIC DNA]</scope>
    <source>
        <strain evidence="3">S2_005_002_R2_29</strain>
    </source>
</reference>
<protein>
    <recommendedName>
        <fullName evidence="1">Proline iminopeptidase</fullName>
    </recommendedName>
</protein>
<feature type="non-terminal residue" evidence="3">
    <location>
        <position position="1"/>
    </location>
</feature>
<gene>
    <name evidence="3" type="ORF">DI551_06725</name>
</gene>
<dbReference type="PANTHER" id="PTHR43722">
    <property type="entry name" value="PROLINE IMINOPEPTIDASE"/>
    <property type="match status" value="1"/>
</dbReference>